<accession>A0ABM9B2G7</accession>
<dbReference type="InterPro" id="IPR027417">
    <property type="entry name" value="P-loop_NTPase"/>
</dbReference>
<dbReference type="EMBL" id="CAKLPZ010000003">
    <property type="protein sequence ID" value="CAH1001547.1"/>
    <property type="molecule type" value="Genomic_DNA"/>
</dbReference>
<evidence type="ECO:0000256" key="2">
    <source>
        <dbReference type="ARBA" id="ARBA00022840"/>
    </source>
</evidence>
<sequence>MIRADSIRLSFGQREIIRDAVLHLREGEIVGLLGRNGAGKSCLYRILLGELKADYATIFVDGTYTKRPFAVPGLISYLPQRSVHPRTMRVRTLLSLYGLSPAKLLEDLPEFAERLDSRFANLSGGEARLLELVLVLSLPSRFKLLDEPFTELSPLGTARASALIVQAGRTQGILISDHRYGDMLAITERNYLLHDLRLVPFARWEDLIAMDYLPPTAAG</sequence>
<dbReference type="PROSITE" id="PS50893">
    <property type="entry name" value="ABC_TRANSPORTER_2"/>
    <property type="match status" value="1"/>
</dbReference>
<dbReference type="GO" id="GO:0016787">
    <property type="term" value="F:hydrolase activity"/>
    <property type="evidence" value="ECO:0007669"/>
    <property type="project" value="UniProtKB-KW"/>
</dbReference>
<comment type="caution">
    <text evidence="4">The sequence shown here is derived from an EMBL/GenBank/DDBJ whole genome shotgun (WGS) entry which is preliminary data.</text>
</comment>
<keyword evidence="2 4" id="KW-0067">ATP-binding</keyword>
<dbReference type="SUPFAM" id="SSF52540">
    <property type="entry name" value="P-loop containing nucleoside triphosphate hydrolases"/>
    <property type="match status" value="1"/>
</dbReference>
<dbReference type="PANTHER" id="PTHR43158:SF2">
    <property type="entry name" value="SKFA PEPTIDE EXPORT ATP-BINDING PROTEIN SKFE"/>
    <property type="match status" value="1"/>
</dbReference>
<evidence type="ECO:0000313" key="4">
    <source>
        <dbReference type="EMBL" id="CAH1001547.1"/>
    </source>
</evidence>
<dbReference type="InterPro" id="IPR003439">
    <property type="entry name" value="ABC_transporter-like_ATP-bd"/>
</dbReference>
<reference evidence="4" key="1">
    <citation type="submission" date="2021-12" db="EMBL/GenBank/DDBJ databases">
        <authorList>
            <person name="Rodrigo-Torres L."/>
            <person name="Arahal R. D."/>
            <person name="Lucena T."/>
        </authorList>
    </citation>
    <scope>NUCLEOTIDE SEQUENCE</scope>
    <source>
        <strain evidence="4">CECT 8419</strain>
    </source>
</reference>
<protein>
    <submittedName>
        <fullName evidence="4">Lipopolysaccharide export system ATP-binding protein LptB</fullName>
        <ecNumber evidence="4">3.6.3.-</ecNumber>
    </submittedName>
</protein>
<dbReference type="Pfam" id="PF00005">
    <property type="entry name" value="ABC_tran"/>
    <property type="match status" value="1"/>
</dbReference>
<dbReference type="Proteomes" id="UP000837803">
    <property type="component" value="Unassembled WGS sequence"/>
</dbReference>
<dbReference type="PROSITE" id="PS00211">
    <property type="entry name" value="ABC_TRANSPORTER_1"/>
    <property type="match status" value="1"/>
</dbReference>
<feature type="domain" description="ABC transporter" evidence="3">
    <location>
        <begin position="2"/>
        <end position="218"/>
    </location>
</feature>
<dbReference type="InterPro" id="IPR017871">
    <property type="entry name" value="ABC_transporter-like_CS"/>
</dbReference>
<evidence type="ECO:0000259" key="3">
    <source>
        <dbReference type="PROSITE" id="PS50893"/>
    </source>
</evidence>
<dbReference type="GO" id="GO:0005524">
    <property type="term" value="F:ATP binding"/>
    <property type="evidence" value="ECO:0007669"/>
    <property type="project" value="UniProtKB-KW"/>
</dbReference>
<dbReference type="Gene3D" id="3.40.50.300">
    <property type="entry name" value="P-loop containing nucleotide triphosphate hydrolases"/>
    <property type="match status" value="1"/>
</dbReference>
<keyword evidence="1" id="KW-0547">Nucleotide-binding</keyword>
<keyword evidence="5" id="KW-1185">Reference proteome</keyword>
<organism evidence="4 5">
    <name type="scientific">Neolewinella maritima</name>
    <dbReference type="NCBI Taxonomy" id="1383882"/>
    <lineage>
        <taxon>Bacteria</taxon>
        <taxon>Pseudomonadati</taxon>
        <taxon>Bacteroidota</taxon>
        <taxon>Saprospiria</taxon>
        <taxon>Saprospirales</taxon>
        <taxon>Lewinellaceae</taxon>
        <taxon>Neolewinella</taxon>
    </lineage>
</organism>
<gene>
    <name evidence="4" type="primary">lptB_2</name>
    <name evidence="4" type="ORF">LEM8419_02450</name>
</gene>
<name>A0ABM9B2G7_9BACT</name>
<evidence type="ECO:0000256" key="1">
    <source>
        <dbReference type="ARBA" id="ARBA00022741"/>
    </source>
</evidence>
<proteinExistence type="predicted"/>
<evidence type="ECO:0000313" key="5">
    <source>
        <dbReference type="Proteomes" id="UP000837803"/>
    </source>
</evidence>
<dbReference type="EC" id="3.6.3.-" evidence="4"/>
<dbReference type="PANTHER" id="PTHR43158">
    <property type="entry name" value="SKFA PEPTIDE EXPORT ATP-BINDING PROTEIN SKFE"/>
    <property type="match status" value="1"/>
</dbReference>
<keyword evidence="4" id="KW-0378">Hydrolase</keyword>
<dbReference type="RefSeq" id="WP_238751397.1">
    <property type="nucleotide sequence ID" value="NZ_CAKLPZ010000003.1"/>
</dbReference>